<dbReference type="PANTHER" id="PTHR41324">
    <property type="entry name" value="MEMBRANE PROTEIN-RELATED"/>
    <property type="match status" value="1"/>
</dbReference>
<feature type="transmembrane region" description="Helical" evidence="1">
    <location>
        <begin position="7"/>
        <end position="27"/>
    </location>
</feature>
<feature type="transmembrane region" description="Helical" evidence="1">
    <location>
        <begin position="253"/>
        <end position="273"/>
    </location>
</feature>
<evidence type="ECO:0000313" key="3">
    <source>
        <dbReference type="Proteomes" id="UP000297597"/>
    </source>
</evidence>
<feature type="transmembrane region" description="Helical" evidence="1">
    <location>
        <begin position="108"/>
        <end position="127"/>
    </location>
</feature>
<evidence type="ECO:0000313" key="2">
    <source>
        <dbReference type="EMBL" id="TEB13687.1"/>
    </source>
</evidence>
<keyword evidence="3" id="KW-1185">Reference proteome</keyword>
<sequence length="318" mass="34506">MTTGEKTAALAQWAFFTSLVIVVGLGGIYLPPLYFIAAVLLPLPVMMLVLRLDLRYAALGLLVGALFLGILINSHLEADLFVLKFGLLGVCYGLLFKNRVAPGKSLAAGILCSVALTLIFAAGFYFLTGNNPFVLGEEGLQAAEQWLAANQSAGLFNDLPAEWQSSFGESVVATFELLLPGQYVVTAAIEAACAFLLAVAWLRRVNYFTSAPPAFTALSLPWYSVWGLITGLALTLGGDLFSWTLAAKTGKNILFVLFYLYLILGLSVFIYFFRKVNLAKPIKISILILAVVYLPFSLMIILLLGVVDPLVNLRRLKP</sequence>
<organism evidence="2 3">
    <name type="scientific">Pelotomaculum propionicicum</name>
    <dbReference type="NCBI Taxonomy" id="258475"/>
    <lineage>
        <taxon>Bacteria</taxon>
        <taxon>Bacillati</taxon>
        <taxon>Bacillota</taxon>
        <taxon>Clostridia</taxon>
        <taxon>Eubacteriales</taxon>
        <taxon>Desulfotomaculaceae</taxon>
        <taxon>Pelotomaculum</taxon>
    </lineage>
</organism>
<dbReference type="Proteomes" id="UP000297597">
    <property type="component" value="Unassembled WGS sequence"/>
</dbReference>
<reference evidence="2 3" key="1">
    <citation type="journal article" date="2018" name="Environ. Microbiol.">
        <title>Novel energy conservation strategies and behaviour of Pelotomaculum schinkii driving syntrophic propionate catabolism.</title>
        <authorList>
            <person name="Hidalgo-Ahumada C.A.P."/>
            <person name="Nobu M.K."/>
            <person name="Narihiro T."/>
            <person name="Tamaki H."/>
            <person name="Liu W.T."/>
            <person name="Kamagata Y."/>
            <person name="Stams A.J.M."/>
            <person name="Imachi H."/>
            <person name="Sousa D.Z."/>
        </authorList>
    </citation>
    <scope>NUCLEOTIDE SEQUENCE [LARGE SCALE GENOMIC DNA]</scope>
    <source>
        <strain evidence="2 3">MGP</strain>
    </source>
</reference>
<protein>
    <recommendedName>
        <fullName evidence="4">DUF2232 domain-containing protein</fullName>
    </recommendedName>
</protein>
<dbReference type="RefSeq" id="WP_192902701.1">
    <property type="nucleotide sequence ID" value="NZ_QFFZ01000001.1"/>
</dbReference>
<gene>
    <name evidence="2" type="ORF">Pmgp_00090</name>
</gene>
<comment type="caution">
    <text evidence="2">The sequence shown here is derived from an EMBL/GenBank/DDBJ whole genome shotgun (WGS) entry which is preliminary data.</text>
</comment>
<accession>A0A4Y7RZH9</accession>
<dbReference type="Pfam" id="PF09991">
    <property type="entry name" value="DUF2232"/>
    <property type="match status" value="1"/>
</dbReference>
<dbReference type="InterPro" id="IPR018710">
    <property type="entry name" value="DUF2232"/>
</dbReference>
<feature type="transmembrane region" description="Helical" evidence="1">
    <location>
        <begin position="33"/>
        <end position="50"/>
    </location>
</feature>
<proteinExistence type="predicted"/>
<keyword evidence="1" id="KW-0472">Membrane</keyword>
<evidence type="ECO:0008006" key="4">
    <source>
        <dbReference type="Google" id="ProtNLM"/>
    </source>
</evidence>
<name>A0A4Y7RZH9_9FIRM</name>
<feature type="transmembrane region" description="Helical" evidence="1">
    <location>
        <begin position="57"/>
        <end position="74"/>
    </location>
</feature>
<feature type="transmembrane region" description="Helical" evidence="1">
    <location>
        <begin position="285"/>
        <end position="307"/>
    </location>
</feature>
<feature type="transmembrane region" description="Helical" evidence="1">
    <location>
        <begin position="214"/>
        <end position="233"/>
    </location>
</feature>
<feature type="transmembrane region" description="Helical" evidence="1">
    <location>
        <begin position="80"/>
        <end position="96"/>
    </location>
</feature>
<dbReference type="AlphaFoldDB" id="A0A4Y7RZH9"/>
<feature type="transmembrane region" description="Helical" evidence="1">
    <location>
        <begin position="183"/>
        <end position="202"/>
    </location>
</feature>
<keyword evidence="1" id="KW-1133">Transmembrane helix</keyword>
<dbReference type="PANTHER" id="PTHR41324:SF1">
    <property type="entry name" value="DUF2232 DOMAIN-CONTAINING PROTEIN"/>
    <property type="match status" value="1"/>
</dbReference>
<keyword evidence="1" id="KW-0812">Transmembrane</keyword>
<evidence type="ECO:0000256" key="1">
    <source>
        <dbReference type="SAM" id="Phobius"/>
    </source>
</evidence>
<dbReference type="EMBL" id="QFFZ01000001">
    <property type="protein sequence ID" value="TEB13687.1"/>
    <property type="molecule type" value="Genomic_DNA"/>
</dbReference>